<organism evidence="1 2">
    <name type="scientific">Paenibacillus lautus</name>
    <name type="common">Bacillus lautus</name>
    <dbReference type="NCBI Taxonomy" id="1401"/>
    <lineage>
        <taxon>Bacteria</taxon>
        <taxon>Bacillati</taxon>
        <taxon>Bacillota</taxon>
        <taxon>Bacilli</taxon>
        <taxon>Bacillales</taxon>
        <taxon>Paenibacillaceae</taxon>
        <taxon>Paenibacillus</taxon>
    </lineage>
</organism>
<reference evidence="1 2" key="1">
    <citation type="submission" date="2018-09" db="EMBL/GenBank/DDBJ databases">
        <title>Genome Sequence of Paenibacillus lautus Strain E7593-69, Azo Dye-Degrading Bacteria, Isolated from Commercial Tattoo Inks.</title>
        <authorList>
            <person name="Nho S.W."/>
            <person name="Kim S.-J."/>
            <person name="Kweon O."/>
            <person name="Cerniglia C.E."/>
        </authorList>
    </citation>
    <scope>NUCLEOTIDE SEQUENCE [LARGE SCALE GENOMIC DNA]</scope>
    <source>
        <strain evidence="1 2">E7593-69</strain>
    </source>
</reference>
<dbReference type="Proteomes" id="UP000266552">
    <property type="component" value="Chromosome"/>
</dbReference>
<dbReference type="EMBL" id="CP032412">
    <property type="protein sequence ID" value="AYB43213.1"/>
    <property type="molecule type" value="Genomic_DNA"/>
</dbReference>
<gene>
    <name evidence="1" type="ORF">D5F53_07905</name>
</gene>
<dbReference type="AlphaFoldDB" id="A0A385THT9"/>
<evidence type="ECO:0000313" key="2">
    <source>
        <dbReference type="Proteomes" id="UP000266552"/>
    </source>
</evidence>
<proteinExistence type="predicted"/>
<dbReference type="RefSeq" id="WP_119847235.1">
    <property type="nucleotide sequence ID" value="NZ_CP032412.1"/>
</dbReference>
<sequence length="103" mass="12273">MTTIPEDFTYLEPWEDETSDRFADELYKEISSEHILFGVQVKTLARRCDRDDFLFSLIEQPGTYGQVHLTWKHEESADWPKTLLFSSFEDWVNTSMLPDNRDY</sequence>
<protein>
    <submittedName>
        <fullName evidence="1">Uncharacterized protein</fullName>
    </submittedName>
</protein>
<keyword evidence="2" id="KW-1185">Reference proteome</keyword>
<evidence type="ECO:0000313" key="1">
    <source>
        <dbReference type="EMBL" id="AYB43213.1"/>
    </source>
</evidence>
<dbReference type="KEGG" id="plw:D5F53_07905"/>
<accession>A0A385THT9</accession>
<name>A0A385THT9_PAELA</name>